<evidence type="ECO:0000313" key="2">
    <source>
        <dbReference type="EMBL" id="MFD2205677.1"/>
    </source>
</evidence>
<dbReference type="Proteomes" id="UP001597294">
    <property type="component" value="Unassembled WGS sequence"/>
</dbReference>
<keyword evidence="3" id="KW-1185">Reference proteome</keyword>
<gene>
    <name evidence="2" type="ORF">ACFSKO_08650</name>
</gene>
<protein>
    <recommendedName>
        <fullName evidence="4">YggT family protein</fullName>
    </recommendedName>
</protein>
<evidence type="ECO:0000313" key="3">
    <source>
        <dbReference type="Proteomes" id="UP001597294"/>
    </source>
</evidence>
<name>A0ABW5BHS7_9PROT</name>
<reference evidence="3" key="1">
    <citation type="journal article" date="2019" name="Int. J. Syst. Evol. Microbiol.">
        <title>The Global Catalogue of Microorganisms (GCM) 10K type strain sequencing project: providing services to taxonomists for standard genome sequencing and annotation.</title>
        <authorList>
            <consortium name="The Broad Institute Genomics Platform"/>
            <consortium name="The Broad Institute Genome Sequencing Center for Infectious Disease"/>
            <person name="Wu L."/>
            <person name="Ma J."/>
        </authorList>
    </citation>
    <scope>NUCLEOTIDE SEQUENCE [LARGE SCALE GENOMIC DNA]</scope>
    <source>
        <strain evidence="3">CGMCC 4.7192</strain>
    </source>
</reference>
<sequence>MDELKNIMGLFYGVISLIDSLISTIKFIFGWWSNLWTKFYDSKLPLNPIWARVLGIVSSLLTHPLVIILVLYSLRDRLWGPF</sequence>
<dbReference type="RefSeq" id="WP_380250519.1">
    <property type="nucleotide sequence ID" value="NZ_JBHUII010000004.1"/>
</dbReference>
<keyword evidence="1" id="KW-0472">Membrane</keyword>
<proteinExistence type="predicted"/>
<feature type="transmembrane region" description="Helical" evidence="1">
    <location>
        <begin position="7"/>
        <end position="29"/>
    </location>
</feature>
<accession>A0ABW5BHS7</accession>
<feature type="transmembrane region" description="Helical" evidence="1">
    <location>
        <begin position="49"/>
        <end position="74"/>
    </location>
</feature>
<evidence type="ECO:0008006" key="4">
    <source>
        <dbReference type="Google" id="ProtNLM"/>
    </source>
</evidence>
<evidence type="ECO:0000256" key="1">
    <source>
        <dbReference type="SAM" id="Phobius"/>
    </source>
</evidence>
<comment type="caution">
    <text evidence="2">The sequence shown here is derived from an EMBL/GenBank/DDBJ whole genome shotgun (WGS) entry which is preliminary data.</text>
</comment>
<organism evidence="2 3">
    <name type="scientific">Kiloniella antarctica</name>
    <dbReference type="NCBI Taxonomy" id="1550907"/>
    <lineage>
        <taxon>Bacteria</taxon>
        <taxon>Pseudomonadati</taxon>
        <taxon>Pseudomonadota</taxon>
        <taxon>Alphaproteobacteria</taxon>
        <taxon>Rhodospirillales</taxon>
        <taxon>Kiloniellaceae</taxon>
        <taxon>Kiloniella</taxon>
    </lineage>
</organism>
<keyword evidence="1" id="KW-0812">Transmembrane</keyword>
<dbReference type="EMBL" id="JBHUII010000004">
    <property type="protein sequence ID" value="MFD2205677.1"/>
    <property type="molecule type" value="Genomic_DNA"/>
</dbReference>
<keyword evidence="1" id="KW-1133">Transmembrane helix</keyword>